<reference evidence="13 14" key="1">
    <citation type="submission" date="2020-11" db="EMBL/GenBank/DDBJ databases">
        <authorList>
            <person name="Wallbank WR R."/>
            <person name="Pardo Diaz C."/>
            <person name="Kozak K."/>
            <person name="Martin S."/>
            <person name="Jiggins C."/>
            <person name="Moest M."/>
            <person name="Warren A I."/>
            <person name="Generalovic N T."/>
            <person name="Byers J.R.P. K."/>
            <person name="Montejo-Kovacevich G."/>
            <person name="Yen C E."/>
        </authorList>
    </citation>
    <scope>NUCLEOTIDE SEQUENCE [LARGE SCALE GENOMIC DNA]</scope>
</reference>
<feature type="repeat" description="ANK" evidence="9">
    <location>
        <begin position="696"/>
        <end position="728"/>
    </location>
</feature>
<keyword evidence="4" id="KW-0597">Phosphoprotein</keyword>
<dbReference type="Pfam" id="PF00791">
    <property type="entry name" value="ZU5"/>
    <property type="match status" value="1"/>
</dbReference>
<dbReference type="Gene3D" id="1.10.533.10">
    <property type="entry name" value="Death Domain, Fas"/>
    <property type="match status" value="1"/>
</dbReference>
<evidence type="ECO:0000313" key="13">
    <source>
        <dbReference type="EMBL" id="CAD7094187.1"/>
    </source>
</evidence>
<dbReference type="FunFam" id="1.25.40.20:FF:000095">
    <property type="entry name" value="Ankyrin 2, isoform J"/>
    <property type="match status" value="1"/>
</dbReference>
<dbReference type="PANTHER" id="PTHR24123:SF141">
    <property type="entry name" value="ANKYRIN 2, ISOFORM U"/>
    <property type="match status" value="1"/>
</dbReference>
<feature type="compositionally biased region" description="Basic and acidic residues" evidence="10">
    <location>
        <begin position="1961"/>
        <end position="1970"/>
    </location>
</feature>
<keyword evidence="5" id="KW-0677">Repeat</keyword>
<feature type="region of interest" description="Disordered" evidence="10">
    <location>
        <begin position="1829"/>
        <end position="1848"/>
    </location>
</feature>
<dbReference type="Pfam" id="PF00023">
    <property type="entry name" value="Ank"/>
    <property type="match status" value="3"/>
</dbReference>
<feature type="compositionally biased region" description="Polar residues" evidence="10">
    <location>
        <begin position="1684"/>
        <end position="1694"/>
    </location>
</feature>
<feature type="repeat" description="ANK" evidence="9">
    <location>
        <begin position="333"/>
        <end position="365"/>
    </location>
</feature>
<keyword evidence="6 9" id="KW-0040">ANK repeat</keyword>
<feature type="region of interest" description="Disordered" evidence="10">
    <location>
        <begin position="1737"/>
        <end position="1760"/>
    </location>
</feature>
<dbReference type="CDD" id="cd08317">
    <property type="entry name" value="Death_ank"/>
    <property type="match status" value="1"/>
</dbReference>
<evidence type="ECO:0000256" key="10">
    <source>
        <dbReference type="SAM" id="MobiDB-lite"/>
    </source>
</evidence>
<dbReference type="SUPFAM" id="SSF48403">
    <property type="entry name" value="Ankyrin repeat"/>
    <property type="match status" value="2"/>
</dbReference>
<feature type="repeat" description="ANK" evidence="9">
    <location>
        <begin position="729"/>
        <end position="761"/>
    </location>
</feature>
<feature type="region of interest" description="Disordered" evidence="10">
    <location>
        <begin position="1919"/>
        <end position="1999"/>
    </location>
</feature>
<evidence type="ECO:0000256" key="3">
    <source>
        <dbReference type="ARBA" id="ARBA00022490"/>
    </source>
</evidence>
<dbReference type="FunCoup" id="A0A7R8V767">
    <property type="interactions" value="177"/>
</dbReference>
<feature type="domain" description="ZU5" evidence="12">
    <location>
        <begin position="1127"/>
        <end position="1266"/>
    </location>
</feature>
<dbReference type="Gene3D" id="1.25.40.20">
    <property type="entry name" value="Ankyrin repeat-containing domain"/>
    <property type="match status" value="3"/>
</dbReference>
<feature type="compositionally biased region" description="Polar residues" evidence="10">
    <location>
        <begin position="13"/>
        <end position="22"/>
    </location>
</feature>
<feature type="repeat" description="ANK" evidence="9">
    <location>
        <begin position="300"/>
        <end position="332"/>
    </location>
</feature>
<evidence type="ECO:0000256" key="8">
    <source>
        <dbReference type="ARBA" id="ARBA00023212"/>
    </source>
</evidence>
<dbReference type="PROSITE" id="PS51145">
    <property type="entry name" value="ZU5"/>
    <property type="match status" value="2"/>
</dbReference>
<feature type="repeat" description="ANK" evidence="9">
    <location>
        <begin position="795"/>
        <end position="827"/>
    </location>
</feature>
<feature type="region of interest" description="Disordered" evidence="10">
    <location>
        <begin position="1578"/>
        <end position="1667"/>
    </location>
</feature>
<dbReference type="SMART" id="SM00248">
    <property type="entry name" value="ANK"/>
    <property type="match status" value="23"/>
</dbReference>
<feature type="repeat" description="ANK" evidence="9">
    <location>
        <begin position="531"/>
        <end position="563"/>
    </location>
</feature>
<feature type="domain" description="ZU5" evidence="12">
    <location>
        <begin position="968"/>
        <end position="1125"/>
    </location>
</feature>
<dbReference type="InterPro" id="IPR011029">
    <property type="entry name" value="DEATH-like_dom_sf"/>
</dbReference>
<feature type="region of interest" description="Disordered" evidence="10">
    <location>
        <begin position="1"/>
        <end position="22"/>
    </location>
</feature>
<dbReference type="Pfam" id="PF13637">
    <property type="entry name" value="Ank_4"/>
    <property type="match status" value="1"/>
</dbReference>
<feature type="repeat" description="ANK" evidence="9">
    <location>
        <begin position="399"/>
        <end position="431"/>
    </location>
</feature>
<feature type="repeat" description="ANK" evidence="9">
    <location>
        <begin position="366"/>
        <end position="398"/>
    </location>
</feature>
<dbReference type="PROSITE" id="PS50017">
    <property type="entry name" value="DEATH_DOMAIN"/>
    <property type="match status" value="1"/>
</dbReference>
<evidence type="ECO:0000259" key="12">
    <source>
        <dbReference type="PROSITE" id="PS51145"/>
    </source>
</evidence>
<feature type="repeat" description="ANK" evidence="9">
    <location>
        <begin position="564"/>
        <end position="596"/>
    </location>
</feature>
<dbReference type="SMART" id="SM00218">
    <property type="entry name" value="ZU5"/>
    <property type="match status" value="1"/>
</dbReference>
<comment type="subcellular location">
    <subcellularLocation>
        <location evidence="1">Cytoplasm</location>
        <location evidence="1">Cytoskeleton</location>
    </subcellularLocation>
    <subcellularLocation>
        <location evidence="2">Membrane</location>
    </subcellularLocation>
</comment>
<feature type="compositionally biased region" description="Basic and acidic residues" evidence="10">
    <location>
        <begin position="1737"/>
        <end position="1754"/>
    </location>
</feature>
<feature type="compositionally biased region" description="Polar residues" evidence="10">
    <location>
        <begin position="1935"/>
        <end position="1959"/>
    </location>
</feature>
<dbReference type="Pfam" id="PF17809">
    <property type="entry name" value="UPA_2"/>
    <property type="match status" value="1"/>
</dbReference>
<evidence type="ECO:0000256" key="2">
    <source>
        <dbReference type="ARBA" id="ARBA00004370"/>
    </source>
</evidence>
<feature type="repeat" description="ANK" evidence="9">
    <location>
        <begin position="597"/>
        <end position="629"/>
    </location>
</feature>
<feature type="repeat" description="ANK" evidence="9">
    <location>
        <begin position="106"/>
        <end position="138"/>
    </location>
</feature>
<feature type="repeat" description="ANK" evidence="9">
    <location>
        <begin position="465"/>
        <end position="497"/>
    </location>
</feature>
<sequence>MALDESENGVVTVGNNMKVGNNTVTNQQEQDINNRSGHQQQTTEKTLQTATNGLAANKKMQQTKSGKQATDANISFLRAARSGDKEKVIEFLESGQVADINTCNANGLNALHLAAKDGYVDIVHELLKRGAAVDNATKKGNTALHIASLAGQKEVIKLLLQYNANVNVQSLTGFSPLYMAAQENHDACVKYLLAKGANPSLATEDGFTPLAVAMQQGHDKVVAVLLESDSRGKVRLPALHIAAKKDDVKAATLLLENEHNPDVASKSGFTPLHIAAHYGNVDVANLLIEKGADVNYTAKHNITPIHVACKWGKSNMLNLLLLKGAKIDCTTRDGLTPLHCAARSGHERVIEILLKHNAPILSKTKNGLAPLHMAAQGEHDEAARILLLHNAPVDDVTVDYLTALHVAAHCGHVKVAKLLLDYNADPNSRALNGFTPLHIACKKNRIKVVELLLKNNANISATTESGLTPLHVASFMGCMNIVIYLLQHDANPDAPTVRGETPLHLAARANQTDIIRILLRNQAQVDIKAREGQTPLHVASRLGNTDIVMLLLQHGANVDSVTNDLYTPLHIAAKEGQEEIAAVLIEHDASLDATTKKGFTPLHLGAKYGHINIVQHLLQKGAAIDVQGKNSVTPLHVACHYNHQNVALLLLDKGASPHISAKNGHTALHIAAKKDQMDIATHLLQYGAKPDVESKSGFTPLHLAAQEGHVDMVKLLLEHGADSNKAAKNGLTPMHLCAQEDKTDVARVILDHNGKIDERTKAGYTPLHVAAHFGQVNMVKFLLENDANIELSTNVGYTPLHQAAQQGHTLIINLLLTHRANPNALTNTGHTALSIANKLGYVTAVETLKVVTETSISNTVTGVLEEKYKVCAPESMHEAFMSDSEDEAIIEDNADQHQYKYMATDDLKNTSYNMKYDTTDEGICEQKNVSCNESSVAGNYVNADVSNPYIIKSIDNVNIVRQPINVGFLVSFLVDARGGAMRGCRHSGVRVIVPPKAAPQPTRITCRYVKAQRIPNPPPLMEGEALVSRVLELSPVEAKFLGPVILEVPHFGSLRQKEREIIILRSDNGQTWREHTLQDSDEAVCDVLNETFESNELNQLEDLHTNRIIRIVTHDFPHFFAVVSRIRQEVHAIGPDGGTVSSTAVPQVQAIFPPNALTKKIRVGLQAQPVDPVNCAKLLGQGVAVSPVVTVEPRRRKFHKAITLSMPAPRAHTQGMVNQYSGSAPTLRLLCSITGGQNRAIWEDVTGSTPLTFVKDSVSFTTTVSARFWLMDCRNISEACRMATELYSFMAKVPFMVKFVVFAKRISAAEAKLSVFCMTDDKEDKTLEQQEFFTEVAKSRDVEVLEGQSIYLEFIGNLSPIMKSGEQLTMQFNAFRENRLSFTVRIKDQEDPFGRISFMNDPKIAKGDPPQTPICTLNVSLKEEKIVEESRRDLNSSQRSLDQNYRVTLNGGLGRLGINTSENEIRKADIRLSDICNLLSDDWEELAHVLGVPDADIELIKAEYPDRPSQRAMVMLRLWMSQAGPKQATGNTLEQALHKIKRSDIVDKCVFNLELVTDEMEKAVAKMQLDQSGFDNLKEELDLGPGSRDTSLRRNKHLNSNNVTEKSDEKPEFNGKKDDTVEQNEERNDNEIDKELLKRTLNISADRATGGGGDGTSTPPPTPVDAAALGNWHAEKKRIPPTAQPETTDFSQQEGADKKVKSESKPIIDAPSKITEEDAIATAEILADQILKDLEESTKNDDVEHSEQVDKEPSRIPVPTKASTPIKVKTIKKHSKTAVVMATNMGKSQHSRPTVDDIEWGQTITQEQLLASNTDNDRKGEPEGAHAMLDVDDEGINNKGISASDDTSDLLMSSSFDTTTTTSATINNNANLIQETTVTEESIENKLHPTQENDIQQRQQGTPDLNNLPKLATESIVSQTNDGHQNQQQQSSAQIPTNSPKLTSESDLSVISDSPLNQHKLNREQYKASEKLNSSQQKVLGSSSDSDIALHESGTELSEDETEAIFYQNNEQPTTVTRTQVEEFTTGDGNEVVKTTITTTEIVPTKHDEGQDLQDVSNQIGTLAAGAVASGVALAAGAASSAAGAASSVAEAASSAATDAIETATTSLDESMSQCLKSFGAPDIVQEKPIRQIVDQFLQEERKHL</sequence>
<dbReference type="FunFam" id="1.25.40.20:FF:000001">
    <property type="entry name" value="Ankyrin-2 isoform 2"/>
    <property type="match status" value="1"/>
</dbReference>
<evidence type="ECO:0008006" key="15">
    <source>
        <dbReference type="Google" id="ProtNLM"/>
    </source>
</evidence>
<evidence type="ECO:0000256" key="1">
    <source>
        <dbReference type="ARBA" id="ARBA00004245"/>
    </source>
</evidence>
<feature type="compositionally biased region" description="Basic and acidic residues" evidence="10">
    <location>
        <begin position="1695"/>
        <end position="1705"/>
    </location>
</feature>
<protein>
    <recommendedName>
        <fullName evidence="15">Ankyrin</fullName>
    </recommendedName>
</protein>
<dbReference type="PANTHER" id="PTHR24123">
    <property type="entry name" value="ANKYRIN REPEAT-CONTAINING"/>
    <property type="match status" value="1"/>
</dbReference>
<feature type="repeat" description="ANK" evidence="9">
    <location>
        <begin position="432"/>
        <end position="464"/>
    </location>
</feature>
<keyword evidence="14" id="KW-1185">Reference proteome</keyword>
<feature type="repeat" description="ANK" evidence="9">
    <location>
        <begin position="498"/>
        <end position="530"/>
    </location>
</feature>
<organism evidence="13 14">
    <name type="scientific">Hermetia illucens</name>
    <name type="common">Black soldier fly</name>
    <dbReference type="NCBI Taxonomy" id="343691"/>
    <lineage>
        <taxon>Eukaryota</taxon>
        <taxon>Metazoa</taxon>
        <taxon>Ecdysozoa</taxon>
        <taxon>Arthropoda</taxon>
        <taxon>Hexapoda</taxon>
        <taxon>Insecta</taxon>
        <taxon>Pterygota</taxon>
        <taxon>Neoptera</taxon>
        <taxon>Endopterygota</taxon>
        <taxon>Diptera</taxon>
        <taxon>Brachycera</taxon>
        <taxon>Stratiomyomorpha</taxon>
        <taxon>Stratiomyidae</taxon>
        <taxon>Hermetiinae</taxon>
        <taxon>Hermetia</taxon>
    </lineage>
</organism>
<dbReference type="InterPro" id="IPR000906">
    <property type="entry name" value="ZU5_dom"/>
</dbReference>
<evidence type="ECO:0000256" key="7">
    <source>
        <dbReference type="ARBA" id="ARBA00023136"/>
    </source>
</evidence>
<dbReference type="OrthoDB" id="20872at2759"/>
<evidence type="ECO:0000256" key="6">
    <source>
        <dbReference type="ARBA" id="ARBA00023043"/>
    </source>
</evidence>
<accession>A0A7R8V767</accession>
<evidence type="ECO:0000256" key="5">
    <source>
        <dbReference type="ARBA" id="ARBA00022737"/>
    </source>
</evidence>
<dbReference type="EMBL" id="LR899015">
    <property type="protein sequence ID" value="CAD7094187.1"/>
    <property type="molecule type" value="Genomic_DNA"/>
</dbReference>
<feature type="repeat" description="ANK" evidence="9">
    <location>
        <begin position="630"/>
        <end position="662"/>
    </location>
</feature>
<dbReference type="InParanoid" id="A0A7R8V767"/>
<dbReference type="PRINTS" id="PR01415">
    <property type="entry name" value="ANKYRIN"/>
</dbReference>
<keyword evidence="3" id="KW-0963">Cytoplasm</keyword>
<dbReference type="SUPFAM" id="SSF47986">
    <property type="entry name" value="DEATH domain"/>
    <property type="match status" value="1"/>
</dbReference>
<feature type="compositionally biased region" description="Low complexity" evidence="10">
    <location>
        <begin position="1925"/>
        <end position="1934"/>
    </location>
</feature>
<feature type="repeat" description="ANK" evidence="9">
    <location>
        <begin position="762"/>
        <end position="794"/>
    </location>
</feature>
<feature type="repeat" description="ANK" evidence="9">
    <location>
        <begin position="267"/>
        <end position="299"/>
    </location>
</feature>
<gene>
    <name evidence="13" type="ORF">HERILL_LOCUS16412</name>
</gene>
<evidence type="ECO:0000256" key="9">
    <source>
        <dbReference type="PROSITE-ProRule" id="PRU00023"/>
    </source>
</evidence>
<feature type="domain" description="Death" evidence="11">
    <location>
        <begin position="1468"/>
        <end position="1547"/>
    </location>
</feature>
<dbReference type="OMA" id="QANANCK"/>
<dbReference type="InterPro" id="IPR036770">
    <property type="entry name" value="Ankyrin_rpt-contain_sf"/>
</dbReference>
<dbReference type="InterPro" id="IPR040745">
    <property type="entry name" value="Ankyrin_UPA"/>
</dbReference>
<dbReference type="InterPro" id="IPR051165">
    <property type="entry name" value="Multifunctional_ANK_Repeat"/>
</dbReference>
<name>A0A7R8V767_HERIL</name>
<dbReference type="InterPro" id="IPR000488">
    <property type="entry name" value="Death_dom"/>
</dbReference>
<evidence type="ECO:0000256" key="4">
    <source>
        <dbReference type="ARBA" id="ARBA00022553"/>
    </source>
</evidence>
<dbReference type="GO" id="GO:0005856">
    <property type="term" value="C:cytoskeleton"/>
    <property type="evidence" value="ECO:0007669"/>
    <property type="project" value="UniProtKB-SubCell"/>
</dbReference>
<feature type="region of interest" description="Disordered" evidence="10">
    <location>
        <begin position="1679"/>
        <end position="1705"/>
    </location>
</feature>
<dbReference type="FunFam" id="1.25.40.20:FF:000003">
    <property type="entry name" value="Ankyrin, isoform B"/>
    <property type="match status" value="1"/>
</dbReference>
<feature type="repeat" description="ANK" evidence="9">
    <location>
        <begin position="663"/>
        <end position="695"/>
    </location>
</feature>
<feature type="repeat" description="ANK" evidence="9">
    <location>
        <begin position="172"/>
        <end position="204"/>
    </location>
</feature>
<dbReference type="GO" id="GO:0016020">
    <property type="term" value="C:membrane"/>
    <property type="evidence" value="ECO:0007669"/>
    <property type="project" value="UniProtKB-SubCell"/>
</dbReference>
<dbReference type="SMART" id="SM00005">
    <property type="entry name" value="DEATH"/>
    <property type="match status" value="1"/>
</dbReference>
<proteinExistence type="predicted"/>
<keyword evidence="8" id="KW-0206">Cytoskeleton</keyword>
<feature type="repeat" description="ANK" evidence="9">
    <location>
        <begin position="205"/>
        <end position="227"/>
    </location>
</feature>
<dbReference type="Gene3D" id="2.60.220.30">
    <property type="match status" value="2"/>
</dbReference>
<dbReference type="FunFam" id="2.60.220.30:FF:000009">
    <property type="entry name" value="Ankyrin 2, isoform G"/>
    <property type="match status" value="1"/>
</dbReference>
<feature type="compositionally biased region" description="Polar residues" evidence="10">
    <location>
        <begin position="1971"/>
        <end position="1986"/>
    </location>
</feature>
<keyword evidence="7" id="KW-0472">Membrane</keyword>
<dbReference type="Pfam" id="PF12796">
    <property type="entry name" value="Ank_2"/>
    <property type="match status" value="7"/>
</dbReference>
<feature type="repeat" description="ANK" evidence="9">
    <location>
        <begin position="139"/>
        <end position="171"/>
    </location>
</feature>
<dbReference type="InterPro" id="IPR002110">
    <property type="entry name" value="Ankyrin_rpt"/>
</dbReference>
<dbReference type="PROSITE" id="PS50088">
    <property type="entry name" value="ANK_REPEAT"/>
    <property type="match status" value="21"/>
</dbReference>
<evidence type="ECO:0000259" key="11">
    <source>
        <dbReference type="PROSITE" id="PS50017"/>
    </source>
</evidence>
<evidence type="ECO:0000313" key="14">
    <source>
        <dbReference type="Proteomes" id="UP000594454"/>
    </source>
</evidence>
<dbReference type="Gene3D" id="2.60.40.2660">
    <property type="match status" value="1"/>
</dbReference>
<dbReference type="Pfam" id="PF00531">
    <property type="entry name" value="Death"/>
    <property type="match status" value="1"/>
</dbReference>
<dbReference type="PROSITE" id="PS50297">
    <property type="entry name" value="ANK_REP_REGION"/>
    <property type="match status" value="21"/>
</dbReference>
<dbReference type="GO" id="GO:0007165">
    <property type="term" value="P:signal transduction"/>
    <property type="evidence" value="ECO:0007669"/>
    <property type="project" value="InterPro"/>
</dbReference>
<feature type="compositionally biased region" description="Basic and acidic residues" evidence="10">
    <location>
        <begin position="1605"/>
        <end position="1638"/>
    </location>
</feature>
<dbReference type="Proteomes" id="UP000594454">
    <property type="component" value="Chromosome 7"/>
</dbReference>